<dbReference type="GO" id="GO:0003700">
    <property type="term" value="F:DNA-binding transcription factor activity"/>
    <property type="evidence" value="ECO:0007669"/>
    <property type="project" value="InterPro"/>
</dbReference>
<dbReference type="SMART" id="SM00418">
    <property type="entry name" value="HTH_ARSR"/>
    <property type="match status" value="1"/>
</dbReference>
<dbReference type="AlphaFoldDB" id="A0A0F8WIT3"/>
<feature type="domain" description="HTH arsR-type" evidence="4">
    <location>
        <begin position="1"/>
        <end position="101"/>
    </location>
</feature>
<dbReference type="Pfam" id="PF01022">
    <property type="entry name" value="HTH_5"/>
    <property type="match status" value="1"/>
</dbReference>
<dbReference type="GO" id="GO:0003677">
    <property type="term" value="F:DNA binding"/>
    <property type="evidence" value="ECO:0007669"/>
    <property type="project" value="UniProtKB-KW"/>
</dbReference>
<dbReference type="PANTHER" id="PTHR33154:SF33">
    <property type="entry name" value="TRANSCRIPTIONAL REPRESSOR SDPR"/>
    <property type="match status" value="1"/>
</dbReference>
<comment type="caution">
    <text evidence="5">The sequence shown here is derived from an EMBL/GenBank/DDBJ whole genome shotgun (WGS) entry which is preliminary data.</text>
</comment>
<organism evidence="5">
    <name type="scientific">marine sediment metagenome</name>
    <dbReference type="NCBI Taxonomy" id="412755"/>
    <lineage>
        <taxon>unclassified sequences</taxon>
        <taxon>metagenomes</taxon>
        <taxon>ecological metagenomes</taxon>
    </lineage>
</organism>
<name>A0A0F8WIT3_9ZZZZ</name>
<dbReference type="CDD" id="cd00090">
    <property type="entry name" value="HTH_ARSR"/>
    <property type="match status" value="1"/>
</dbReference>
<dbReference type="PROSITE" id="PS50987">
    <property type="entry name" value="HTH_ARSR_2"/>
    <property type="match status" value="1"/>
</dbReference>
<evidence type="ECO:0000313" key="5">
    <source>
        <dbReference type="EMBL" id="KKK48135.1"/>
    </source>
</evidence>
<reference evidence="5" key="1">
    <citation type="journal article" date="2015" name="Nature">
        <title>Complex archaea that bridge the gap between prokaryotes and eukaryotes.</title>
        <authorList>
            <person name="Spang A."/>
            <person name="Saw J.H."/>
            <person name="Jorgensen S.L."/>
            <person name="Zaremba-Niedzwiedzka K."/>
            <person name="Martijn J."/>
            <person name="Lind A.E."/>
            <person name="van Eijk R."/>
            <person name="Schleper C."/>
            <person name="Guy L."/>
            <person name="Ettema T.J."/>
        </authorList>
    </citation>
    <scope>NUCLEOTIDE SEQUENCE</scope>
</reference>
<dbReference type="InterPro" id="IPR036388">
    <property type="entry name" value="WH-like_DNA-bd_sf"/>
</dbReference>
<gene>
    <name evidence="5" type="ORF">LCGC14_3148180</name>
</gene>
<dbReference type="SUPFAM" id="SSF46785">
    <property type="entry name" value="Winged helix' DNA-binding domain"/>
    <property type="match status" value="1"/>
</dbReference>
<dbReference type="InterPro" id="IPR011991">
    <property type="entry name" value="ArsR-like_HTH"/>
</dbReference>
<evidence type="ECO:0000256" key="2">
    <source>
        <dbReference type="ARBA" id="ARBA00023125"/>
    </source>
</evidence>
<dbReference type="InterPro" id="IPR036390">
    <property type="entry name" value="WH_DNA-bd_sf"/>
</dbReference>
<protein>
    <recommendedName>
        <fullName evidence="4">HTH arsR-type domain-containing protein</fullName>
    </recommendedName>
</protein>
<dbReference type="Gene3D" id="1.10.10.10">
    <property type="entry name" value="Winged helix-like DNA-binding domain superfamily/Winged helix DNA-binding domain"/>
    <property type="match status" value="1"/>
</dbReference>
<evidence type="ECO:0000256" key="1">
    <source>
        <dbReference type="ARBA" id="ARBA00023015"/>
    </source>
</evidence>
<accession>A0A0F8WIT3</accession>
<evidence type="ECO:0000256" key="3">
    <source>
        <dbReference type="ARBA" id="ARBA00023163"/>
    </source>
</evidence>
<keyword evidence="2" id="KW-0238">DNA-binding</keyword>
<dbReference type="InterPro" id="IPR051081">
    <property type="entry name" value="HTH_MetalResp_TranReg"/>
</dbReference>
<dbReference type="EMBL" id="LAZR01069225">
    <property type="protein sequence ID" value="KKK48135.1"/>
    <property type="molecule type" value="Genomic_DNA"/>
</dbReference>
<keyword evidence="1" id="KW-0805">Transcription regulation</keyword>
<evidence type="ECO:0000259" key="4">
    <source>
        <dbReference type="PROSITE" id="PS50987"/>
    </source>
</evidence>
<dbReference type="PANTHER" id="PTHR33154">
    <property type="entry name" value="TRANSCRIPTIONAL REGULATOR, ARSR FAMILY"/>
    <property type="match status" value="1"/>
</dbReference>
<sequence>MDEKKIARVMKALSHPNRLKLYLEIAKKHEATYATGERECYISNIVSKFKIGAPTVSHHLKELANAELIVTERKGKLLVAKINEKTVNMVNDVLALKQGRQ</sequence>
<dbReference type="InterPro" id="IPR001845">
    <property type="entry name" value="HTH_ArsR_DNA-bd_dom"/>
</dbReference>
<proteinExistence type="predicted"/>
<keyword evidence="3" id="KW-0804">Transcription</keyword>